<keyword evidence="3" id="KW-1185">Reference proteome</keyword>
<dbReference type="Pfam" id="PF12680">
    <property type="entry name" value="SnoaL_2"/>
    <property type="match status" value="1"/>
</dbReference>
<dbReference type="Gene3D" id="3.10.450.50">
    <property type="match status" value="1"/>
</dbReference>
<dbReference type="RefSeq" id="WP_230739364.1">
    <property type="nucleotide sequence ID" value="NZ_JAJNDB010000008.1"/>
</dbReference>
<gene>
    <name evidence="2" type="ORF">LQ327_28665</name>
</gene>
<protein>
    <submittedName>
        <fullName evidence="2">Nuclear transport factor 2 family protein</fullName>
    </submittedName>
</protein>
<sequence length="141" mass="15257">MADTALIPAAAKSLARWHEMVAAEDMSGLAEIVHPDAVFHSPVAHIPYQSREAVVLAVTTALDVFYDFSYHRTFTAAGGHDVVLEFRARAGNRDVHGVDMIAFDDDGLIVTFEVMVRPGSGLQALAREMAERVGTQLSGYA</sequence>
<dbReference type="InterPro" id="IPR032710">
    <property type="entry name" value="NTF2-like_dom_sf"/>
</dbReference>
<evidence type="ECO:0000313" key="3">
    <source>
        <dbReference type="Proteomes" id="UP001199469"/>
    </source>
</evidence>
<evidence type="ECO:0000313" key="2">
    <source>
        <dbReference type="EMBL" id="MCD2197352.1"/>
    </source>
</evidence>
<name>A0ABS8PGI3_9PSEU</name>
<reference evidence="2 3" key="1">
    <citation type="submission" date="2021-11" db="EMBL/GenBank/DDBJ databases">
        <title>Draft genome sequence of Actinomycetospora sp. SF1 isolated from the rhizosphere soil.</title>
        <authorList>
            <person name="Duangmal K."/>
            <person name="Chantavorakit T."/>
        </authorList>
    </citation>
    <scope>NUCLEOTIDE SEQUENCE [LARGE SCALE GENOMIC DNA]</scope>
    <source>
        <strain evidence="2 3">TBRC 5722</strain>
    </source>
</reference>
<dbReference type="Proteomes" id="UP001199469">
    <property type="component" value="Unassembled WGS sequence"/>
</dbReference>
<accession>A0ABS8PGI3</accession>
<proteinExistence type="predicted"/>
<dbReference type="EMBL" id="JAJNDB010000008">
    <property type="protein sequence ID" value="MCD2197352.1"/>
    <property type="molecule type" value="Genomic_DNA"/>
</dbReference>
<organism evidence="2 3">
    <name type="scientific">Actinomycetospora endophytica</name>
    <dbReference type="NCBI Taxonomy" id="2291215"/>
    <lineage>
        <taxon>Bacteria</taxon>
        <taxon>Bacillati</taxon>
        <taxon>Actinomycetota</taxon>
        <taxon>Actinomycetes</taxon>
        <taxon>Pseudonocardiales</taxon>
        <taxon>Pseudonocardiaceae</taxon>
        <taxon>Actinomycetospora</taxon>
    </lineage>
</organism>
<dbReference type="InterPro" id="IPR037401">
    <property type="entry name" value="SnoaL-like"/>
</dbReference>
<evidence type="ECO:0000259" key="1">
    <source>
        <dbReference type="Pfam" id="PF12680"/>
    </source>
</evidence>
<dbReference type="SUPFAM" id="SSF54427">
    <property type="entry name" value="NTF2-like"/>
    <property type="match status" value="1"/>
</dbReference>
<feature type="domain" description="SnoaL-like" evidence="1">
    <location>
        <begin position="15"/>
        <end position="110"/>
    </location>
</feature>
<comment type="caution">
    <text evidence="2">The sequence shown here is derived from an EMBL/GenBank/DDBJ whole genome shotgun (WGS) entry which is preliminary data.</text>
</comment>